<organism evidence="2 3">
    <name type="scientific">Fasciola hepatica</name>
    <name type="common">Liver fluke</name>
    <dbReference type="NCBI Taxonomy" id="6192"/>
    <lineage>
        <taxon>Eukaryota</taxon>
        <taxon>Metazoa</taxon>
        <taxon>Spiralia</taxon>
        <taxon>Lophotrochozoa</taxon>
        <taxon>Platyhelminthes</taxon>
        <taxon>Trematoda</taxon>
        <taxon>Digenea</taxon>
        <taxon>Plagiorchiida</taxon>
        <taxon>Echinostomata</taxon>
        <taxon>Echinostomatoidea</taxon>
        <taxon>Fasciolidae</taxon>
        <taxon>Fasciola</taxon>
    </lineage>
</organism>
<dbReference type="EMBL" id="JXXN02008078">
    <property type="protein sequence ID" value="THD18896.1"/>
    <property type="molecule type" value="Genomic_DNA"/>
</dbReference>
<evidence type="ECO:0008006" key="4">
    <source>
        <dbReference type="Google" id="ProtNLM"/>
    </source>
</evidence>
<keyword evidence="3" id="KW-1185">Reference proteome</keyword>
<dbReference type="PANTHER" id="PTHR34348:SF1">
    <property type="entry name" value="SURFEIT LOCUS PROTEIN 2"/>
    <property type="match status" value="1"/>
</dbReference>
<dbReference type="Proteomes" id="UP000230066">
    <property type="component" value="Unassembled WGS sequence"/>
</dbReference>
<dbReference type="PANTHER" id="PTHR34348">
    <property type="entry name" value="SURFEIT LOCUS PROTEIN 2"/>
    <property type="match status" value="1"/>
</dbReference>
<evidence type="ECO:0000256" key="1">
    <source>
        <dbReference type="SAM" id="MobiDB-lite"/>
    </source>
</evidence>
<feature type="region of interest" description="Disordered" evidence="1">
    <location>
        <begin position="133"/>
        <end position="171"/>
    </location>
</feature>
<proteinExistence type="predicted"/>
<dbReference type="Pfam" id="PF05477">
    <property type="entry name" value="SURF2"/>
    <property type="match status" value="1"/>
</dbReference>
<accession>A0A4E0QZG8</accession>
<evidence type="ECO:0000313" key="2">
    <source>
        <dbReference type="EMBL" id="THD18896.1"/>
    </source>
</evidence>
<gene>
    <name evidence="2" type="ORF">D915_010428</name>
</gene>
<protein>
    <recommendedName>
        <fullName evidence="4">Surfeit locus protein 2</fullName>
    </recommendedName>
</protein>
<name>A0A4E0QZG8_FASHE</name>
<dbReference type="AlphaFoldDB" id="A0A4E0QZG8"/>
<comment type="caution">
    <text evidence="2">The sequence shown here is derived from an EMBL/GenBank/DDBJ whole genome shotgun (WGS) entry which is preliminary data.</text>
</comment>
<dbReference type="InterPro" id="IPR008833">
    <property type="entry name" value="Surf2"/>
</dbReference>
<sequence>MDTRLDKLVQDSESLVILPDRRKIKCLYTMHEMPYNYDVVSQYLSGSKYKTACVERLLEEHKDYIVDVSASSQHRNQLFCKITWRYINKNIDNLLRHLKGRRFQKGLISYQQCKENGEEFLPKSGMYKKSNFFRESPSARTDLENQSDEVMESEDNQKPSECIPKKKQRIY</sequence>
<reference evidence="2" key="1">
    <citation type="submission" date="2019-03" db="EMBL/GenBank/DDBJ databases">
        <title>Improved annotation for the trematode Fasciola hepatica.</title>
        <authorList>
            <person name="Choi Y.-J."/>
            <person name="Martin J."/>
            <person name="Mitreva M."/>
        </authorList>
    </citation>
    <scope>NUCLEOTIDE SEQUENCE [LARGE SCALE GENOMIC DNA]</scope>
</reference>
<feature type="compositionally biased region" description="Acidic residues" evidence="1">
    <location>
        <begin position="145"/>
        <end position="154"/>
    </location>
</feature>
<evidence type="ECO:0000313" key="3">
    <source>
        <dbReference type="Proteomes" id="UP000230066"/>
    </source>
</evidence>